<proteinExistence type="predicted"/>
<dbReference type="STRING" id="946362.F2U9P6"/>
<dbReference type="InterPro" id="IPR029055">
    <property type="entry name" value="Ntn_hydrolases_N"/>
</dbReference>
<dbReference type="InParanoid" id="F2U9P6"/>
<gene>
    <name evidence="1" type="ORF">PTSG_04788</name>
</gene>
<evidence type="ECO:0000313" key="2">
    <source>
        <dbReference type="Proteomes" id="UP000007799"/>
    </source>
</evidence>
<evidence type="ECO:0008006" key="3">
    <source>
        <dbReference type="Google" id="ProtNLM"/>
    </source>
</evidence>
<protein>
    <recommendedName>
        <fullName evidence="3">Gamma-glutamyltransferase</fullName>
    </recommendedName>
</protein>
<dbReference type="OMA" id="EGNMVSY"/>
<dbReference type="Proteomes" id="UP000007799">
    <property type="component" value="Unassembled WGS sequence"/>
</dbReference>
<accession>F2U9P6</accession>
<dbReference type="InterPro" id="IPR043137">
    <property type="entry name" value="GGT_ssub_C"/>
</dbReference>
<organism evidence="2">
    <name type="scientific">Salpingoeca rosetta (strain ATCC 50818 / BSB-021)</name>
    <dbReference type="NCBI Taxonomy" id="946362"/>
    <lineage>
        <taxon>Eukaryota</taxon>
        <taxon>Choanoflagellata</taxon>
        <taxon>Craspedida</taxon>
        <taxon>Salpingoecidae</taxon>
        <taxon>Salpingoeca</taxon>
    </lineage>
</organism>
<dbReference type="MEROPS" id="T03.025"/>
<dbReference type="Gene3D" id="1.10.246.130">
    <property type="match status" value="1"/>
</dbReference>
<keyword evidence="2" id="KW-1185">Reference proteome</keyword>
<dbReference type="OrthoDB" id="2015213at2759"/>
<dbReference type="PANTHER" id="PTHR43881">
    <property type="entry name" value="GAMMA-GLUTAMYLTRANSPEPTIDASE (AFU_ORTHOLOGUE AFUA_4G13580)"/>
    <property type="match status" value="1"/>
</dbReference>
<dbReference type="Pfam" id="PF01019">
    <property type="entry name" value="G_glu_transpept"/>
    <property type="match status" value="1"/>
</dbReference>
<evidence type="ECO:0000313" key="1">
    <source>
        <dbReference type="EMBL" id="EGD73073.1"/>
    </source>
</evidence>
<sequence length="566" mass="60464">MTDSEAKTRGREPLPFQSRRSPVISMRGCAASTQPIASAIGTRILQQGGNAADAAVAMAAALNVTEPCSTGIGGDCFCLYFDATTKKVRGLNGSGRSAAATSLEHVRQLGHTGSKLPADHALCVTVPGAAAGWVDTVEAFGTMSLRQVLQPAIDLAEEGAPIHHITAHAWTGGARKLQRDDNPHGGALLMSNREAPSEGEVMVMKDLANTFKLLAEHGKAGFYEGRVAEAIVDCVQGHGGLLTLEDLKGHMSTFDDPISVTFKGKTVYEMPPNGQGITALLALNILKHVPDLHRLEHNSGPYLHRVIEALRLAFADSMWFVADPATEHVPITQLLSEEYGKARAQLIHPDGPTAPDVKRGNPFASTDTVYFTVVDAQGNACSFINSNYMGFGTGYVPKACGFTLQNRGHNFILQEGHPNCLAPRKRPYHTIIPAMATNIDDGSLYASFGVMGGFMQPQGHVQVLLNMLLFGMDPQRALDVPRFCIGPGHEGVDSDICVEDGVDEEAVSWLSRVGHPVSVTRGYSRALFGRGQIIQQVTRADSTGRARRVFIAGSDPRGDGCALPAV</sequence>
<dbReference type="InterPro" id="IPR052896">
    <property type="entry name" value="GGT-like_enzyme"/>
</dbReference>
<dbReference type="AlphaFoldDB" id="F2U9P6"/>
<dbReference type="RefSeq" id="XP_004994104.1">
    <property type="nucleotide sequence ID" value="XM_004994047.1"/>
</dbReference>
<dbReference type="InterPro" id="IPR043138">
    <property type="entry name" value="GGT_lsub"/>
</dbReference>
<dbReference type="PANTHER" id="PTHR43881:SF1">
    <property type="entry name" value="GAMMA-GLUTAMYLTRANSPEPTIDASE (AFU_ORTHOLOGUE AFUA_4G13580)"/>
    <property type="match status" value="1"/>
</dbReference>
<dbReference type="SUPFAM" id="SSF56235">
    <property type="entry name" value="N-terminal nucleophile aminohydrolases (Ntn hydrolases)"/>
    <property type="match status" value="1"/>
</dbReference>
<dbReference type="PRINTS" id="PR01210">
    <property type="entry name" value="GGTRANSPTASE"/>
</dbReference>
<dbReference type="Gene3D" id="3.60.20.40">
    <property type="match status" value="1"/>
</dbReference>
<dbReference type="EMBL" id="GL832965">
    <property type="protein sequence ID" value="EGD73073.1"/>
    <property type="molecule type" value="Genomic_DNA"/>
</dbReference>
<dbReference type="GeneID" id="16074682"/>
<reference evidence="1" key="1">
    <citation type="submission" date="2009-08" db="EMBL/GenBank/DDBJ databases">
        <title>Annotation of Salpingoeca rosetta.</title>
        <authorList>
            <consortium name="The Broad Institute Genome Sequencing Platform"/>
            <person name="Russ C."/>
            <person name="Cuomo C."/>
            <person name="Burger G."/>
            <person name="Gray M.W."/>
            <person name="Holland P.W.H."/>
            <person name="King N."/>
            <person name="Lang F.B.F."/>
            <person name="Roger A.J."/>
            <person name="Ruiz-Trillo I."/>
            <person name="Young S.K."/>
            <person name="Zeng Q."/>
            <person name="Gargeya S."/>
            <person name="Alvarado L."/>
            <person name="Berlin A."/>
            <person name="Chapman S.B."/>
            <person name="Chen Z."/>
            <person name="Freedman E."/>
            <person name="Gellesch M."/>
            <person name="Goldberg J."/>
            <person name="Griggs A."/>
            <person name="Gujja S."/>
            <person name="Heilman E."/>
            <person name="Heiman D."/>
            <person name="Howarth C."/>
            <person name="Mehta T."/>
            <person name="Neiman D."/>
            <person name="Pearson M."/>
            <person name="Roberts A."/>
            <person name="Saif S."/>
            <person name="Shea T."/>
            <person name="Shenoy N."/>
            <person name="Sisk P."/>
            <person name="Stolte C."/>
            <person name="Sykes S."/>
            <person name="White J."/>
            <person name="Yandava C."/>
            <person name="Haas B."/>
            <person name="Nusbaum C."/>
            <person name="Birren B."/>
        </authorList>
    </citation>
    <scope>NUCLEOTIDE SEQUENCE [LARGE SCALE GENOMIC DNA]</scope>
    <source>
        <strain evidence="1">ATCC 50818</strain>
    </source>
</reference>
<dbReference type="KEGG" id="sre:PTSG_04788"/>
<name>F2U9P6_SALR5</name>
<dbReference type="eggNOG" id="KOG2410">
    <property type="taxonomic scope" value="Eukaryota"/>
</dbReference>